<accession>A0A9P6ZGY7</accession>
<reference evidence="2" key="1">
    <citation type="journal article" date="2020" name="New Phytol.">
        <title>Comparative genomics reveals dynamic genome evolution in host specialist ectomycorrhizal fungi.</title>
        <authorList>
            <person name="Lofgren L.A."/>
            <person name="Nguyen N.H."/>
            <person name="Vilgalys R."/>
            <person name="Ruytinx J."/>
            <person name="Liao H.L."/>
            <person name="Branco S."/>
            <person name="Kuo A."/>
            <person name="LaButti K."/>
            <person name="Lipzen A."/>
            <person name="Andreopoulos W."/>
            <person name="Pangilinan J."/>
            <person name="Riley R."/>
            <person name="Hundley H."/>
            <person name="Na H."/>
            <person name="Barry K."/>
            <person name="Grigoriev I.V."/>
            <person name="Stajich J.E."/>
            <person name="Kennedy P.G."/>
        </authorList>
    </citation>
    <scope>NUCLEOTIDE SEQUENCE</scope>
    <source>
        <strain evidence="2">DOB743</strain>
    </source>
</reference>
<feature type="region of interest" description="Disordered" evidence="1">
    <location>
        <begin position="17"/>
        <end position="129"/>
    </location>
</feature>
<dbReference type="Proteomes" id="UP000714275">
    <property type="component" value="Unassembled WGS sequence"/>
</dbReference>
<feature type="compositionally biased region" description="Polar residues" evidence="1">
    <location>
        <begin position="104"/>
        <end position="124"/>
    </location>
</feature>
<feature type="compositionally biased region" description="Polar residues" evidence="1">
    <location>
        <begin position="17"/>
        <end position="28"/>
    </location>
</feature>
<evidence type="ECO:0000313" key="3">
    <source>
        <dbReference type="Proteomes" id="UP000714275"/>
    </source>
</evidence>
<evidence type="ECO:0000313" key="2">
    <source>
        <dbReference type="EMBL" id="KAG1764688.1"/>
    </source>
</evidence>
<sequence>MPLHKLVWCQSVTVSADQSTSHSASNPTGPLLNKASKNQSGGCHGFSNKVALPGFKRRPVPLRGEFNESTHPHPILLNPSHTSVPSSCTSGPPSRTSGPPSHIPLTSLSHPSHNSVPSSRTSGPPSHIPLAPPFHPLAPLSHLHSVLLRPLAPSCALLRPLAHPLALFSEHGWRPWSIHSPQPSKSARMNCNTRSILFP</sequence>
<dbReference type="EMBL" id="JABBWD010000120">
    <property type="protein sequence ID" value="KAG1764688.1"/>
    <property type="molecule type" value="Genomic_DNA"/>
</dbReference>
<proteinExistence type="predicted"/>
<keyword evidence="3" id="KW-1185">Reference proteome</keyword>
<evidence type="ECO:0000256" key="1">
    <source>
        <dbReference type="SAM" id="MobiDB-lite"/>
    </source>
</evidence>
<feature type="compositionally biased region" description="Low complexity" evidence="1">
    <location>
        <begin position="85"/>
        <end position="100"/>
    </location>
</feature>
<protein>
    <submittedName>
        <fullName evidence="2">Uncharacterized protein</fullName>
    </submittedName>
</protein>
<dbReference type="AlphaFoldDB" id="A0A9P6ZGY7"/>
<organism evidence="2 3">
    <name type="scientific">Suillus placidus</name>
    <dbReference type="NCBI Taxonomy" id="48579"/>
    <lineage>
        <taxon>Eukaryota</taxon>
        <taxon>Fungi</taxon>
        <taxon>Dikarya</taxon>
        <taxon>Basidiomycota</taxon>
        <taxon>Agaricomycotina</taxon>
        <taxon>Agaricomycetes</taxon>
        <taxon>Agaricomycetidae</taxon>
        <taxon>Boletales</taxon>
        <taxon>Suillineae</taxon>
        <taxon>Suillaceae</taxon>
        <taxon>Suillus</taxon>
    </lineage>
</organism>
<name>A0A9P6ZGY7_9AGAM</name>
<comment type="caution">
    <text evidence="2">The sequence shown here is derived from an EMBL/GenBank/DDBJ whole genome shotgun (WGS) entry which is preliminary data.</text>
</comment>
<gene>
    <name evidence="2" type="ORF">EV702DRAFT_1204888</name>
</gene>